<gene>
    <name evidence="1" type="ORF">I303_107712</name>
</gene>
<protein>
    <submittedName>
        <fullName evidence="1">Uncharacterized protein</fullName>
    </submittedName>
</protein>
<reference evidence="1" key="2">
    <citation type="submission" date="2024-02" db="EMBL/GenBank/DDBJ databases">
        <title>Comparative genomics of Cryptococcus and Kwoniella reveals pathogenesis evolution and contrasting modes of karyotype evolution via chromosome fusion or intercentromeric recombination.</title>
        <authorList>
            <person name="Coelho M.A."/>
            <person name="David-Palma M."/>
            <person name="Shea T."/>
            <person name="Bowers K."/>
            <person name="McGinley-Smith S."/>
            <person name="Mohammad A.W."/>
            <person name="Gnirke A."/>
            <person name="Yurkov A.M."/>
            <person name="Nowrousian M."/>
            <person name="Sun S."/>
            <person name="Cuomo C.A."/>
            <person name="Heitman J."/>
        </authorList>
    </citation>
    <scope>NUCLEOTIDE SEQUENCE</scope>
    <source>
        <strain evidence="1">CBS 10117</strain>
    </source>
</reference>
<reference evidence="1" key="1">
    <citation type="submission" date="2013-07" db="EMBL/GenBank/DDBJ databases">
        <authorList>
            <consortium name="The Broad Institute Genome Sequencing Platform"/>
            <person name="Cuomo C."/>
            <person name="Litvintseva A."/>
            <person name="Chen Y."/>
            <person name="Heitman J."/>
            <person name="Sun S."/>
            <person name="Springer D."/>
            <person name="Dromer F."/>
            <person name="Young S.K."/>
            <person name="Zeng Q."/>
            <person name="Gargeya S."/>
            <person name="Fitzgerald M."/>
            <person name="Abouelleil A."/>
            <person name="Alvarado L."/>
            <person name="Berlin A.M."/>
            <person name="Chapman S.B."/>
            <person name="Dewar J."/>
            <person name="Goldberg J."/>
            <person name="Griggs A."/>
            <person name="Gujja S."/>
            <person name="Hansen M."/>
            <person name="Howarth C."/>
            <person name="Imamovic A."/>
            <person name="Larimer J."/>
            <person name="McCowan C."/>
            <person name="Murphy C."/>
            <person name="Pearson M."/>
            <person name="Priest M."/>
            <person name="Roberts A."/>
            <person name="Saif S."/>
            <person name="Shea T."/>
            <person name="Sykes S."/>
            <person name="Wortman J."/>
            <person name="Nusbaum C."/>
            <person name="Birren B."/>
        </authorList>
    </citation>
    <scope>NUCLEOTIDE SEQUENCE</scope>
    <source>
        <strain evidence="1">CBS 10117</strain>
    </source>
</reference>
<dbReference type="KEGG" id="kdj:90830168"/>
<dbReference type="RefSeq" id="XP_065825719.1">
    <property type="nucleotide sequence ID" value="XM_065969647.1"/>
</dbReference>
<keyword evidence="2" id="KW-1185">Reference proteome</keyword>
<dbReference type="Proteomes" id="UP000078595">
    <property type="component" value="Chromosome 10"/>
</dbReference>
<dbReference type="EMBL" id="CP144539">
    <property type="protein sequence ID" value="WWC65098.1"/>
    <property type="molecule type" value="Genomic_DNA"/>
</dbReference>
<dbReference type="AlphaFoldDB" id="A0AAJ8KWC6"/>
<organism evidence="1 2">
    <name type="scientific">Kwoniella dejecticola CBS 10117</name>
    <dbReference type="NCBI Taxonomy" id="1296121"/>
    <lineage>
        <taxon>Eukaryota</taxon>
        <taxon>Fungi</taxon>
        <taxon>Dikarya</taxon>
        <taxon>Basidiomycota</taxon>
        <taxon>Agaricomycotina</taxon>
        <taxon>Tremellomycetes</taxon>
        <taxon>Tremellales</taxon>
        <taxon>Cryptococcaceae</taxon>
        <taxon>Kwoniella</taxon>
    </lineage>
</organism>
<dbReference type="GeneID" id="90830168"/>
<evidence type="ECO:0000313" key="2">
    <source>
        <dbReference type="Proteomes" id="UP000078595"/>
    </source>
</evidence>
<proteinExistence type="predicted"/>
<sequence>MGGLGILSYQECAPHAYAAASDSASEVLAPILPGVEAVRDSKSQHDRCQEIFAERHAALLNSLPPIEQALVSEAASPVGRMWLGIIPYSPALKLSNACVSIALQIRTLTSGVGESCRTCRRRTDVLHFECCGTGRGTLTYRHNGVQDAIAAAFRALPNAQVQISPRMYGSFNRFHDIRLIGSARTGIANVDLDVTVVSLGSTSARYSYEHLVDPLPDTAAPADIARHFADLHLDSMAQAKRDNIPLATANATAALPFRPIVFSVGGLMERGTEAAFKEWKKAMKPWVYSKMMCDIAVSLLKSRASAFSL</sequence>
<accession>A0AAJ8KWC6</accession>
<evidence type="ECO:0000313" key="1">
    <source>
        <dbReference type="EMBL" id="WWC65098.1"/>
    </source>
</evidence>
<name>A0AAJ8KWC6_9TREE</name>